<organism evidence="7 8">
    <name type="scientific">Clavelina lepadiformis</name>
    <name type="common">Light-bulb sea squirt</name>
    <name type="synonym">Ascidia lepadiformis</name>
    <dbReference type="NCBI Taxonomy" id="159417"/>
    <lineage>
        <taxon>Eukaryota</taxon>
        <taxon>Metazoa</taxon>
        <taxon>Chordata</taxon>
        <taxon>Tunicata</taxon>
        <taxon>Ascidiacea</taxon>
        <taxon>Aplousobranchia</taxon>
        <taxon>Clavelinidae</taxon>
        <taxon>Clavelina</taxon>
    </lineage>
</organism>
<dbReference type="PANTHER" id="PTHR19282:SF519">
    <property type="entry name" value="TETRASPANIN"/>
    <property type="match status" value="1"/>
</dbReference>
<dbReference type="InterPro" id="IPR000301">
    <property type="entry name" value="Tetraspanin_animals"/>
</dbReference>
<dbReference type="Pfam" id="PF00335">
    <property type="entry name" value="Tetraspanin"/>
    <property type="match status" value="1"/>
</dbReference>
<dbReference type="PANTHER" id="PTHR19282">
    <property type="entry name" value="TETRASPANIN"/>
    <property type="match status" value="1"/>
</dbReference>
<evidence type="ECO:0000256" key="4">
    <source>
        <dbReference type="ARBA" id="ARBA00022989"/>
    </source>
</evidence>
<dbReference type="PRINTS" id="PR00259">
    <property type="entry name" value="TMFOUR"/>
</dbReference>
<comment type="subcellular location">
    <subcellularLocation>
        <location evidence="1 6">Membrane</location>
        <topology evidence="1 6">Multi-pass membrane protein</topology>
    </subcellularLocation>
</comment>
<keyword evidence="4 6" id="KW-1133">Transmembrane helix</keyword>
<keyword evidence="3 6" id="KW-0812">Transmembrane</keyword>
<comment type="similarity">
    <text evidence="2 6">Belongs to the tetraspanin (TM4SF) family.</text>
</comment>
<evidence type="ECO:0000256" key="3">
    <source>
        <dbReference type="ARBA" id="ARBA00022692"/>
    </source>
</evidence>
<sequence>MESRGLEVCRYLMFVVNLIIFACGIGLLAVGVWVYVGGESFRQLISSDPAIFSSVAIIIAVGCVLIVAGFFGCAGAIRESKCMLGTFFAIMLLLFLVEVVVVILIFVYYPRAKKLAITSIESYNTTTKAPWDAIQSTLKCCGYTNVSDWGSNIPPSCCGNTTLCNSKSPTLYNTGCEAVVRSYFWTIGGVGIGVLVFEILSMIFSCCIISGINKYDIA</sequence>
<dbReference type="InterPro" id="IPR018503">
    <property type="entry name" value="Tetraspanin_CS"/>
</dbReference>
<evidence type="ECO:0000256" key="5">
    <source>
        <dbReference type="ARBA" id="ARBA00023136"/>
    </source>
</evidence>
<reference evidence="7 8" key="1">
    <citation type="submission" date="2024-02" db="EMBL/GenBank/DDBJ databases">
        <authorList>
            <person name="Daric V."/>
            <person name="Darras S."/>
        </authorList>
    </citation>
    <scope>NUCLEOTIDE SEQUENCE [LARGE SCALE GENOMIC DNA]</scope>
</reference>
<name>A0ABP0F179_CLALP</name>
<dbReference type="PROSITE" id="PS51257">
    <property type="entry name" value="PROKAR_LIPOPROTEIN"/>
    <property type="match status" value="1"/>
</dbReference>
<gene>
    <name evidence="7" type="ORF">CVLEPA_LOCUS1180</name>
</gene>
<dbReference type="InterPro" id="IPR008952">
    <property type="entry name" value="Tetraspanin_EC2_sf"/>
</dbReference>
<dbReference type="InterPro" id="IPR018499">
    <property type="entry name" value="Tetraspanin/Peripherin"/>
</dbReference>
<keyword evidence="8" id="KW-1185">Reference proteome</keyword>
<evidence type="ECO:0000256" key="1">
    <source>
        <dbReference type="ARBA" id="ARBA00004141"/>
    </source>
</evidence>
<dbReference type="SUPFAM" id="SSF48652">
    <property type="entry name" value="Tetraspanin"/>
    <property type="match status" value="1"/>
</dbReference>
<keyword evidence="5 6" id="KW-0472">Membrane</keyword>
<protein>
    <recommendedName>
        <fullName evidence="6">Tetraspanin</fullName>
    </recommendedName>
</protein>
<evidence type="ECO:0000256" key="2">
    <source>
        <dbReference type="ARBA" id="ARBA00006840"/>
    </source>
</evidence>
<dbReference type="PIRSF" id="PIRSF002419">
    <property type="entry name" value="Tetraspanin"/>
    <property type="match status" value="1"/>
</dbReference>
<dbReference type="Gene3D" id="1.10.1450.10">
    <property type="entry name" value="Tetraspanin"/>
    <property type="match status" value="1"/>
</dbReference>
<accession>A0ABP0F179</accession>
<dbReference type="PROSITE" id="PS00421">
    <property type="entry name" value="TM4_1"/>
    <property type="match status" value="1"/>
</dbReference>
<dbReference type="Proteomes" id="UP001642483">
    <property type="component" value="Unassembled WGS sequence"/>
</dbReference>
<feature type="transmembrane region" description="Helical" evidence="6">
    <location>
        <begin position="183"/>
        <end position="212"/>
    </location>
</feature>
<feature type="transmembrane region" description="Helical" evidence="6">
    <location>
        <begin position="84"/>
        <end position="109"/>
    </location>
</feature>
<comment type="caution">
    <text evidence="7">The sequence shown here is derived from an EMBL/GenBank/DDBJ whole genome shotgun (WGS) entry which is preliminary data.</text>
</comment>
<dbReference type="EMBL" id="CAWYQH010000001">
    <property type="protein sequence ID" value="CAK8672195.1"/>
    <property type="molecule type" value="Genomic_DNA"/>
</dbReference>
<feature type="transmembrane region" description="Helical" evidence="6">
    <location>
        <begin position="12"/>
        <end position="35"/>
    </location>
</feature>
<evidence type="ECO:0000256" key="6">
    <source>
        <dbReference type="RuleBase" id="RU361218"/>
    </source>
</evidence>
<dbReference type="CDD" id="cd03127">
    <property type="entry name" value="tetraspanin_LEL"/>
    <property type="match status" value="1"/>
</dbReference>
<feature type="transmembrane region" description="Helical" evidence="6">
    <location>
        <begin position="55"/>
        <end position="77"/>
    </location>
</feature>
<evidence type="ECO:0000313" key="7">
    <source>
        <dbReference type="EMBL" id="CAK8672195.1"/>
    </source>
</evidence>
<evidence type="ECO:0000313" key="8">
    <source>
        <dbReference type="Proteomes" id="UP001642483"/>
    </source>
</evidence>
<proteinExistence type="inferred from homology"/>